<feature type="domain" description="Response regulatory" evidence="2">
    <location>
        <begin position="7"/>
        <end position="134"/>
    </location>
</feature>
<dbReference type="SMART" id="SM00448">
    <property type="entry name" value="REC"/>
    <property type="match status" value="1"/>
</dbReference>
<dbReference type="RefSeq" id="WP_053224583.1">
    <property type="nucleotide sequence ID" value="NZ_JSVA01000018.1"/>
</dbReference>
<dbReference type="InterPro" id="IPR001789">
    <property type="entry name" value="Sig_transdc_resp-reg_receiver"/>
</dbReference>
<dbReference type="PANTHER" id="PTHR44520">
    <property type="entry name" value="RESPONSE REGULATOR RCP1-RELATED"/>
    <property type="match status" value="1"/>
</dbReference>
<dbReference type="PROSITE" id="PS50110">
    <property type="entry name" value="RESPONSE_REGULATORY"/>
    <property type="match status" value="1"/>
</dbReference>
<comment type="caution">
    <text evidence="3">The sequence shown here is derived from an EMBL/GenBank/DDBJ whole genome shotgun (WGS) entry which is preliminary data.</text>
</comment>
<dbReference type="SUPFAM" id="SSF52172">
    <property type="entry name" value="CheY-like"/>
    <property type="match status" value="1"/>
</dbReference>
<evidence type="ECO:0000259" key="2">
    <source>
        <dbReference type="PROSITE" id="PS50110"/>
    </source>
</evidence>
<dbReference type="Gene3D" id="3.40.50.2300">
    <property type="match status" value="1"/>
</dbReference>
<reference evidence="4" key="1">
    <citation type="submission" date="2014-11" db="EMBL/GenBank/DDBJ databases">
        <title>Genome sequencing of Roseivirga sp. D-25.</title>
        <authorList>
            <person name="Selvaratnam C."/>
            <person name="Thevarajoo S."/>
            <person name="Goh K.M."/>
            <person name="Eee R."/>
            <person name="Chan K.-G."/>
            <person name="Chong C.S."/>
        </authorList>
    </citation>
    <scope>NUCLEOTIDE SEQUENCE [LARGE SCALE GENOMIC DNA]</scope>
    <source>
        <strain evidence="4">D-25</strain>
    </source>
</reference>
<dbReference type="InterPro" id="IPR011006">
    <property type="entry name" value="CheY-like_superfamily"/>
</dbReference>
<organism evidence="3 4">
    <name type="scientific">Roseivirga seohaensis subsp. aquiponti</name>
    <dbReference type="NCBI Taxonomy" id="1566026"/>
    <lineage>
        <taxon>Bacteria</taxon>
        <taxon>Pseudomonadati</taxon>
        <taxon>Bacteroidota</taxon>
        <taxon>Cytophagia</taxon>
        <taxon>Cytophagales</taxon>
        <taxon>Roseivirgaceae</taxon>
        <taxon>Roseivirga</taxon>
    </lineage>
</organism>
<proteinExistence type="predicted"/>
<accession>A0A0L8AH11</accession>
<feature type="modified residue" description="4-aspartylphosphate" evidence="1">
    <location>
        <position position="64"/>
    </location>
</feature>
<dbReference type="PANTHER" id="PTHR44520:SF2">
    <property type="entry name" value="RESPONSE REGULATOR RCP1"/>
    <property type="match status" value="1"/>
</dbReference>
<dbReference type="Proteomes" id="UP000036908">
    <property type="component" value="Unassembled WGS sequence"/>
</dbReference>
<keyword evidence="4" id="KW-1185">Reference proteome</keyword>
<evidence type="ECO:0000313" key="3">
    <source>
        <dbReference type="EMBL" id="KOF01683.1"/>
    </source>
</evidence>
<name>A0A0L8AH11_9BACT</name>
<sequence>MKKKIPCVLLVDDNEADNFYHKIVIERSEFAEEIVSVTGGQEALEYLQLSLKGENPSPDLIFLDINMPRMDGWEFLEAYAKLDKPENERIIVVMLSTSKNPEYIKKANEINEVSEFTSKPLTTEYLEEIREKYFSK</sequence>
<gene>
    <name evidence="3" type="ORF">OB69_15100</name>
</gene>
<protein>
    <recommendedName>
        <fullName evidence="2">Response regulatory domain-containing protein</fullName>
    </recommendedName>
</protein>
<evidence type="ECO:0000256" key="1">
    <source>
        <dbReference type="PROSITE-ProRule" id="PRU00169"/>
    </source>
</evidence>
<evidence type="ECO:0000313" key="4">
    <source>
        <dbReference type="Proteomes" id="UP000036908"/>
    </source>
</evidence>
<dbReference type="Pfam" id="PF00072">
    <property type="entry name" value="Response_reg"/>
    <property type="match status" value="1"/>
</dbReference>
<dbReference type="OrthoDB" id="1524091at2"/>
<dbReference type="PATRIC" id="fig|1566026.4.peg.1338"/>
<dbReference type="AlphaFoldDB" id="A0A0L8AH11"/>
<dbReference type="InterPro" id="IPR052893">
    <property type="entry name" value="TCS_response_regulator"/>
</dbReference>
<dbReference type="EMBL" id="JSVA01000018">
    <property type="protein sequence ID" value="KOF01683.1"/>
    <property type="molecule type" value="Genomic_DNA"/>
</dbReference>
<dbReference type="GO" id="GO:0000160">
    <property type="term" value="P:phosphorelay signal transduction system"/>
    <property type="evidence" value="ECO:0007669"/>
    <property type="project" value="InterPro"/>
</dbReference>
<keyword evidence="1" id="KW-0597">Phosphoprotein</keyword>